<organism evidence="3">
    <name type="scientific">uncultured virus</name>
    <dbReference type="NCBI Taxonomy" id="340016"/>
    <lineage>
        <taxon>Viruses</taxon>
        <taxon>environmental samples</taxon>
    </lineage>
</organism>
<protein>
    <submittedName>
        <fullName evidence="3">Uncharacterized protein</fullName>
    </submittedName>
</protein>
<evidence type="ECO:0000256" key="2">
    <source>
        <dbReference type="SAM" id="MobiDB-lite"/>
    </source>
</evidence>
<sequence>MSYLKSKDGSIEASIKEMQKNLKDNAYQQMFKKELEKTGKGIGSMSDMEKKDFFNKLDKMYKGKDEDLDSKDEPSVKDVANQLKKAVKAHGQQAKDLEKAIKTEEESFDIEKLKEDVNTLWSTAGDSMEEMKKNAKYMKAQDVAPDNDSDAESEKEKSGKTLIGSKKTKIVTEPKVDYQK</sequence>
<reference evidence="3" key="1">
    <citation type="submission" date="2016-10" db="EMBL/GenBank/DDBJ databases">
        <authorList>
            <person name="Varghese N."/>
        </authorList>
    </citation>
    <scope>NUCLEOTIDE SEQUENCE</scope>
</reference>
<feature type="coiled-coil region" evidence="1">
    <location>
        <begin position="80"/>
        <end position="107"/>
    </location>
</feature>
<name>A0A218MMC6_9VIRU</name>
<dbReference type="EMBL" id="KY052833">
    <property type="protein sequence ID" value="ASF00419.1"/>
    <property type="molecule type" value="Genomic_DNA"/>
</dbReference>
<proteinExistence type="predicted"/>
<accession>A0A218MMC6</accession>
<evidence type="ECO:0000313" key="3">
    <source>
        <dbReference type="EMBL" id="ASF00419.1"/>
    </source>
</evidence>
<evidence type="ECO:0000256" key="1">
    <source>
        <dbReference type="SAM" id="Coils"/>
    </source>
</evidence>
<reference evidence="3" key="2">
    <citation type="journal article" date="2017" name="Nat. Commun.">
        <title>Single-virus genomics reveals hidden cosmopolitan and abundant viruses.</title>
        <authorList>
            <person name="Martinez-Hernandez F."/>
            <person name="Fornas O."/>
            <person name="Lluesma Gomez M."/>
            <person name="Bolduc B."/>
            <person name="de la Cruz Pena M.J."/>
            <person name="Martinez J.M."/>
            <person name="Anton J."/>
            <person name="Gasol J.M."/>
            <person name="Rosselli R."/>
            <person name="Rodriguez-Valera F."/>
            <person name="Sullivan M.B."/>
            <person name="Acinas S.G."/>
            <person name="Martinez-Garcia M."/>
        </authorList>
    </citation>
    <scope>NUCLEOTIDE SEQUENCE</scope>
</reference>
<feature type="compositionally biased region" description="Basic and acidic residues" evidence="2">
    <location>
        <begin position="170"/>
        <end position="180"/>
    </location>
</feature>
<feature type="region of interest" description="Disordered" evidence="2">
    <location>
        <begin position="130"/>
        <end position="180"/>
    </location>
</feature>
<keyword evidence="1" id="KW-0175">Coiled coil</keyword>